<keyword evidence="1" id="KW-1133">Transmembrane helix</keyword>
<accession>A0ABW1VBU1</accession>
<evidence type="ECO:0000313" key="2">
    <source>
        <dbReference type="EMBL" id="MFC6354585.1"/>
    </source>
</evidence>
<dbReference type="Proteomes" id="UP001596306">
    <property type="component" value="Unassembled WGS sequence"/>
</dbReference>
<name>A0ABW1VBU1_9MICO</name>
<protein>
    <recommendedName>
        <fullName evidence="4">DUF4190 domain-containing protein</fullName>
    </recommendedName>
</protein>
<evidence type="ECO:0000256" key="1">
    <source>
        <dbReference type="SAM" id="Phobius"/>
    </source>
</evidence>
<sequence>MGIIIIAGALLGVVGLVGLVCALAIPGWRPRGPNKGGAIGRILAFAICLAIGAGVLVYGALSTTTITG</sequence>
<dbReference type="RefSeq" id="WP_386726182.1">
    <property type="nucleotide sequence ID" value="NZ_JBHSTP010000001.1"/>
</dbReference>
<evidence type="ECO:0000313" key="3">
    <source>
        <dbReference type="Proteomes" id="UP001596306"/>
    </source>
</evidence>
<comment type="caution">
    <text evidence="2">The sequence shown here is derived from an EMBL/GenBank/DDBJ whole genome shotgun (WGS) entry which is preliminary data.</text>
</comment>
<evidence type="ECO:0008006" key="4">
    <source>
        <dbReference type="Google" id="ProtNLM"/>
    </source>
</evidence>
<organism evidence="2 3">
    <name type="scientific">Luethyella okanaganae</name>
    <dbReference type="NCBI Taxonomy" id="69372"/>
    <lineage>
        <taxon>Bacteria</taxon>
        <taxon>Bacillati</taxon>
        <taxon>Actinomycetota</taxon>
        <taxon>Actinomycetes</taxon>
        <taxon>Micrococcales</taxon>
        <taxon>Microbacteriaceae</taxon>
        <taxon>Luethyella</taxon>
    </lineage>
</organism>
<dbReference type="EMBL" id="JBHSTP010000001">
    <property type="protein sequence ID" value="MFC6354585.1"/>
    <property type="molecule type" value="Genomic_DNA"/>
</dbReference>
<proteinExistence type="predicted"/>
<keyword evidence="1" id="KW-0812">Transmembrane</keyword>
<keyword evidence="1" id="KW-0472">Membrane</keyword>
<feature type="transmembrane region" description="Helical" evidence="1">
    <location>
        <begin position="38"/>
        <end position="61"/>
    </location>
</feature>
<gene>
    <name evidence="2" type="ORF">ACFQB0_00455</name>
</gene>
<keyword evidence="3" id="KW-1185">Reference proteome</keyword>
<reference evidence="3" key="1">
    <citation type="journal article" date="2019" name="Int. J. Syst. Evol. Microbiol.">
        <title>The Global Catalogue of Microorganisms (GCM) 10K type strain sequencing project: providing services to taxonomists for standard genome sequencing and annotation.</title>
        <authorList>
            <consortium name="The Broad Institute Genomics Platform"/>
            <consortium name="The Broad Institute Genome Sequencing Center for Infectious Disease"/>
            <person name="Wu L."/>
            <person name="Ma J."/>
        </authorList>
    </citation>
    <scope>NUCLEOTIDE SEQUENCE [LARGE SCALE GENOMIC DNA]</scope>
    <source>
        <strain evidence="3">CCUG 43304</strain>
    </source>
</reference>